<dbReference type="SUPFAM" id="SSF53756">
    <property type="entry name" value="UDP-Glycosyltransferase/glycogen phosphorylase"/>
    <property type="match status" value="1"/>
</dbReference>
<feature type="domain" description="Erythromycin biosynthesis protein CIII-like N-terminal" evidence="8">
    <location>
        <begin position="22"/>
        <end position="259"/>
    </location>
</feature>
<dbReference type="InterPro" id="IPR048284">
    <property type="entry name" value="EryCIII-like_N"/>
</dbReference>
<keyword evidence="6" id="KW-0045">Antibiotic biosynthesis</keyword>
<reference evidence="9" key="2">
    <citation type="journal article" date="2004" name="J. Ind. Microbiol. Biotechnol.">
        <title>The erythromycin biosynthetic gene cluster of Aeromicrobium erythreum.</title>
        <authorList>
            <person name="Brikun I.A."/>
            <person name="Reeves A.R."/>
            <person name="Cernota W.H."/>
            <person name="Luu M.B."/>
            <person name="Weber J.M."/>
        </authorList>
    </citation>
    <scope>NUCLEOTIDE SEQUENCE</scope>
</reference>
<evidence type="ECO:0000256" key="1">
    <source>
        <dbReference type="ARBA" id="ARBA00004792"/>
    </source>
</evidence>
<dbReference type="InterPro" id="IPR050426">
    <property type="entry name" value="Glycosyltransferase_28"/>
</dbReference>
<dbReference type="GO" id="GO:0016758">
    <property type="term" value="F:hexosyltransferase activity"/>
    <property type="evidence" value="ECO:0007669"/>
    <property type="project" value="UniProtKB-ARBA"/>
</dbReference>
<protein>
    <submittedName>
        <fullName evidence="9 10">L-desosaminyltransferase</fullName>
    </submittedName>
</protein>
<dbReference type="Pfam" id="PF06722">
    <property type="entry name" value="EryCIII-like_C"/>
    <property type="match status" value="1"/>
</dbReference>
<reference evidence="9" key="3">
    <citation type="submission" date="2005-02" db="EMBL/GenBank/DDBJ databases">
        <authorList>
            <person name="Brikun I.A."/>
            <person name="Reeves A.R."/>
            <person name="Weber J.M."/>
        </authorList>
    </citation>
    <scope>NUCLEOTIDE SEQUENCE</scope>
</reference>
<reference evidence="10" key="5">
    <citation type="submission" date="2016-01" db="EMBL/GenBank/DDBJ databases">
        <authorList>
            <person name="McClelland M."/>
            <person name="Jain A."/>
            <person name="Saraogi P."/>
            <person name="Mendelson R."/>
            <person name="Westerman R."/>
            <person name="SanMiguel P."/>
            <person name="Csonka L."/>
        </authorList>
    </citation>
    <scope>NUCLEOTIDE SEQUENCE</scope>
    <source>
        <strain evidence="10">AR18</strain>
    </source>
</reference>
<dbReference type="Pfam" id="PF21036">
    <property type="entry name" value="EryCIII-like_N"/>
    <property type="match status" value="1"/>
</dbReference>
<evidence type="ECO:0000259" key="8">
    <source>
        <dbReference type="Pfam" id="PF21036"/>
    </source>
</evidence>
<dbReference type="GO" id="GO:0008194">
    <property type="term" value="F:UDP-glycosyltransferase activity"/>
    <property type="evidence" value="ECO:0007669"/>
    <property type="project" value="InterPro"/>
</dbReference>
<dbReference type="KEGG" id="aer:AERYTH_15900"/>
<dbReference type="OrthoDB" id="6620093at2"/>
<dbReference type="Gene3D" id="3.40.50.2000">
    <property type="entry name" value="Glycogen Phosphorylase B"/>
    <property type="match status" value="2"/>
</dbReference>
<dbReference type="PANTHER" id="PTHR48050">
    <property type="entry name" value="STEROL 3-BETA-GLUCOSYLTRANSFERASE"/>
    <property type="match status" value="1"/>
</dbReference>
<dbReference type="Proteomes" id="UP000067689">
    <property type="component" value="Chromosome"/>
</dbReference>
<dbReference type="InterPro" id="IPR030953">
    <property type="entry name" value="Glycosyl_450act"/>
</dbReference>
<organism evidence="9">
    <name type="scientific">Aeromicrobium erythreum</name>
    <dbReference type="NCBI Taxonomy" id="2041"/>
    <lineage>
        <taxon>Bacteria</taxon>
        <taxon>Bacillati</taxon>
        <taxon>Actinomycetota</taxon>
        <taxon>Actinomycetes</taxon>
        <taxon>Propionibacteriales</taxon>
        <taxon>Nocardioidaceae</taxon>
        <taxon>Aeromicrobium</taxon>
    </lineage>
</organism>
<accession>Q5Y9G8</accession>
<reference evidence="10" key="4">
    <citation type="journal article" date="2016" name="Genome Announc.">
        <title>Genome Sequence of Aeromicrobium erythreum NRRL B-3381, an Erythromycin-Producing Bacterium of the Nocardioidaceae.</title>
        <authorList>
            <person name="Harrell E.A."/>
            <person name="Miller E.S."/>
        </authorList>
    </citation>
    <scope>NUCLEOTIDE SEQUENCE</scope>
    <source>
        <strain evidence="10">AR18</strain>
    </source>
</reference>
<dbReference type="InterPro" id="IPR002213">
    <property type="entry name" value="UDP_glucos_trans"/>
</dbReference>
<dbReference type="RefSeq" id="WP_067860669.1">
    <property type="nucleotide sequence ID" value="NZ_CP011502.1"/>
</dbReference>
<dbReference type="NCBIfam" id="TIGR04516">
    <property type="entry name" value="glycosyl_450act"/>
    <property type="match status" value="1"/>
</dbReference>
<evidence type="ECO:0000313" key="11">
    <source>
        <dbReference type="Proteomes" id="UP000067689"/>
    </source>
</evidence>
<evidence type="ECO:0000313" key="10">
    <source>
        <dbReference type="EMBL" id="ALX06074.1"/>
    </source>
</evidence>
<gene>
    <name evidence="9" type="primary">eryCIII</name>
    <name evidence="10" type="ORF">AERYTH_15900</name>
</gene>
<comment type="pathway">
    <text evidence="1">Antibiotic biosynthesis.</text>
</comment>
<evidence type="ECO:0000256" key="6">
    <source>
        <dbReference type="ARBA" id="ARBA00023194"/>
    </source>
</evidence>
<dbReference type="FunFam" id="3.40.50.2000:FF:000261">
    <property type="entry name" value="Putative glycosyl transferase"/>
    <property type="match status" value="1"/>
</dbReference>
<dbReference type="AlphaFoldDB" id="Q5Y9G8"/>
<proteinExistence type="inferred from homology"/>
<dbReference type="PATRIC" id="fig|2041.4.peg.3322"/>
<dbReference type="PANTHER" id="PTHR48050:SF13">
    <property type="entry name" value="STEROL 3-BETA-GLUCOSYLTRANSFERASE UGT80A2"/>
    <property type="match status" value="1"/>
</dbReference>
<dbReference type="CAZy" id="GT1">
    <property type="family name" value="Glycosyltransferase Family 1"/>
</dbReference>
<dbReference type="EMBL" id="AY623658">
    <property type="protein sequence ID" value="AAU93803.1"/>
    <property type="molecule type" value="Genomic_DNA"/>
</dbReference>
<evidence type="ECO:0000256" key="5">
    <source>
        <dbReference type="ARBA" id="ARBA00022729"/>
    </source>
</evidence>
<keyword evidence="3" id="KW-0328">Glycosyltransferase</keyword>
<dbReference type="EMBL" id="CP011502">
    <property type="protein sequence ID" value="ALX06074.1"/>
    <property type="molecule type" value="Genomic_DNA"/>
</dbReference>
<keyword evidence="4 9" id="KW-0808">Transferase</keyword>
<comment type="similarity">
    <text evidence="2">Belongs to the glycosyltransferase 28 family.</text>
</comment>
<dbReference type="FunFam" id="3.40.50.2000:FF:000072">
    <property type="entry name" value="Glycosyl transferase"/>
    <property type="match status" value="1"/>
</dbReference>
<evidence type="ECO:0000256" key="2">
    <source>
        <dbReference type="ARBA" id="ARBA00006962"/>
    </source>
</evidence>
<reference evidence="10 11" key="1">
    <citation type="journal article" date="1991" name="Int. J. Syst. Bacteriol.">
        <title>Description of the erythromycin-producing bacterium Arthrobacter sp. strain NRRL B-3381 as Aeromicrobium erythreum gen. nov., sp. nov.</title>
        <authorList>
            <person name="Miller E.S."/>
            <person name="Woese C.R."/>
            <person name="Brenner S."/>
        </authorList>
    </citation>
    <scope>NUCLEOTIDE SEQUENCE [LARGE SCALE GENOMIC DNA]</scope>
    <source>
        <strain evidence="10 11">AR18</strain>
    </source>
</reference>
<evidence type="ECO:0000256" key="4">
    <source>
        <dbReference type="ARBA" id="ARBA00022679"/>
    </source>
</evidence>
<keyword evidence="5" id="KW-0732">Signal</keyword>
<dbReference type="CDD" id="cd03784">
    <property type="entry name" value="GT1_Gtf-like"/>
    <property type="match status" value="1"/>
</dbReference>
<keyword evidence="11" id="KW-1185">Reference proteome</keyword>
<evidence type="ECO:0000256" key="3">
    <source>
        <dbReference type="ARBA" id="ARBA00022676"/>
    </source>
</evidence>
<evidence type="ECO:0000259" key="7">
    <source>
        <dbReference type="Pfam" id="PF06722"/>
    </source>
</evidence>
<evidence type="ECO:0000313" key="9">
    <source>
        <dbReference type="EMBL" id="AAU93803.1"/>
    </source>
</evidence>
<name>Q5Y9G8_9ACTN</name>
<dbReference type="GO" id="GO:0017000">
    <property type="term" value="P:antibiotic biosynthetic process"/>
    <property type="evidence" value="ECO:0007669"/>
    <property type="project" value="UniProtKB-KW"/>
</dbReference>
<dbReference type="InterPro" id="IPR010610">
    <property type="entry name" value="EryCIII-like_C"/>
</dbReference>
<dbReference type="STRING" id="2041.AERYTH_15900"/>
<feature type="domain" description="Erythromycin biosynthesis protein CIII-like C-terminal" evidence="7">
    <location>
        <begin position="275"/>
        <end position="415"/>
    </location>
</feature>
<sequence>MRVVFSSMASKSHLFGLVPLAWAFRAAGHEVRVVASPALVEDITAAGLTAVPVGDDVDLVDFMTHAGYDIIDYVRSLDFSEEDPSTLTWQHQLGMQTVLTPTFYALMSSDSLADGLLEFCRSWKPDLIVWEPLTFAASVVAEVLDVPHARLLWGPDIAVRARQRFLALREEQPEGLREDPLGEWLTWTMQRLAGDRPVHFSERAVVGHWTIDPAPAPMRLDTGLDTVGMRYVDYNGPSTVPSWLFRDRPSRPRVCLTLGISSRENDIGQVPVADLLQALGDVDAEVVATFDEDQLAGVERLPDNVRPVGFVPMHALLPTCAATVHHGGPGSWHTAAINGLPQVVLPDGWDTGVRAARTEQVGAGIALPVPELTVEGLRDAIVAVLEQPSYAEGARRLREAMLSEPTPAAVVEECVRRVEEHAP</sequence>